<feature type="transmembrane region" description="Helical" evidence="2">
    <location>
        <begin position="27"/>
        <end position="48"/>
    </location>
</feature>
<dbReference type="Gene3D" id="1.20.1250.20">
    <property type="entry name" value="MFS general substrate transporter like domains"/>
    <property type="match status" value="2"/>
</dbReference>
<dbReference type="Proteomes" id="UP000678393">
    <property type="component" value="Unassembled WGS sequence"/>
</dbReference>
<accession>A0A8S3Z8T9</accession>
<organism evidence="3 4">
    <name type="scientific">Candidula unifasciata</name>
    <dbReference type="NCBI Taxonomy" id="100452"/>
    <lineage>
        <taxon>Eukaryota</taxon>
        <taxon>Metazoa</taxon>
        <taxon>Spiralia</taxon>
        <taxon>Lophotrochozoa</taxon>
        <taxon>Mollusca</taxon>
        <taxon>Gastropoda</taxon>
        <taxon>Heterobranchia</taxon>
        <taxon>Euthyneura</taxon>
        <taxon>Panpulmonata</taxon>
        <taxon>Eupulmonata</taxon>
        <taxon>Stylommatophora</taxon>
        <taxon>Helicina</taxon>
        <taxon>Helicoidea</taxon>
        <taxon>Geomitridae</taxon>
        <taxon>Candidula</taxon>
    </lineage>
</organism>
<comment type="caution">
    <text evidence="3">The sequence shown here is derived from an EMBL/GenBank/DDBJ whole genome shotgun (WGS) entry which is preliminary data.</text>
</comment>
<dbReference type="GO" id="GO:0015347">
    <property type="term" value="F:sodium-independent organic anion transmembrane transporter activity"/>
    <property type="evidence" value="ECO:0007669"/>
    <property type="project" value="TreeGrafter"/>
</dbReference>
<feature type="transmembrane region" description="Helical" evidence="2">
    <location>
        <begin position="264"/>
        <end position="288"/>
    </location>
</feature>
<proteinExistence type="predicted"/>
<feature type="transmembrane region" description="Helical" evidence="2">
    <location>
        <begin position="408"/>
        <end position="428"/>
    </location>
</feature>
<feature type="transmembrane region" description="Helical" evidence="2">
    <location>
        <begin position="68"/>
        <end position="88"/>
    </location>
</feature>
<dbReference type="PANTHER" id="PTHR11388:SF100">
    <property type="entry name" value="SOLUTE CARRIER ORGANIC ANION TRANSPORTER FAMILY MEMBER 4A1"/>
    <property type="match status" value="1"/>
</dbReference>
<dbReference type="AlphaFoldDB" id="A0A8S3Z8T9"/>
<keyword evidence="1" id="KW-1015">Disulfide bond</keyword>
<feature type="non-terminal residue" evidence="3">
    <location>
        <position position="1"/>
    </location>
</feature>
<evidence type="ECO:0000256" key="2">
    <source>
        <dbReference type="SAM" id="Phobius"/>
    </source>
</evidence>
<keyword evidence="2" id="KW-1133">Transmembrane helix</keyword>
<dbReference type="PANTHER" id="PTHR11388">
    <property type="entry name" value="ORGANIC ANION TRANSPORTER"/>
    <property type="match status" value="1"/>
</dbReference>
<dbReference type="EMBL" id="CAJHNH020001545">
    <property type="protein sequence ID" value="CAG5123502.1"/>
    <property type="molecule type" value="Genomic_DNA"/>
</dbReference>
<gene>
    <name evidence="3" type="ORF">CUNI_LOCUS9060</name>
</gene>
<feature type="transmembrane region" description="Helical" evidence="2">
    <location>
        <begin position="180"/>
        <end position="198"/>
    </location>
</feature>
<evidence type="ECO:0000313" key="3">
    <source>
        <dbReference type="EMBL" id="CAG5123502.1"/>
    </source>
</evidence>
<dbReference type="InterPro" id="IPR036259">
    <property type="entry name" value="MFS_trans_sf"/>
</dbReference>
<feature type="transmembrane region" description="Helical" evidence="2">
    <location>
        <begin position="369"/>
        <end position="388"/>
    </location>
</feature>
<evidence type="ECO:0000313" key="4">
    <source>
        <dbReference type="Proteomes" id="UP000678393"/>
    </source>
</evidence>
<keyword evidence="2" id="KW-0812">Transmembrane</keyword>
<evidence type="ECO:0000256" key="1">
    <source>
        <dbReference type="ARBA" id="ARBA00023157"/>
    </source>
</evidence>
<feature type="transmembrane region" description="Helical" evidence="2">
    <location>
        <begin position="97"/>
        <end position="118"/>
    </location>
</feature>
<dbReference type="OrthoDB" id="5062115at2759"/>
<evidence type="ECO:0008006" key="5">
    <source>
        <dbReference type="Google" id="ProtNLM"/>
    </source>
</evidence>
<dbReference type="Pfam" id="PF03137">
    <property type="entry name" value="OATP"/>
    <property type="match status" value="1"/>
</dbReference>
<dbReference type="InterPro" id="IPR004156">
    <property type="entry name" value="OATP"/>
</dbReference>
<feature type="transmembrane region" description="Helical" evidence="2">
    <location>
        <begin position="219"/>
        <end position="244"/>
    </location>
</feature>
<sequence length="471" mass="51521">MVTHTGRDNACGFWTCRPDFLQPCAKIGVFSAFYSIAALVSSTLNSYVNSQVTTLEKQFGFNSHQSGIIMAANDMGYLVCVLFVGYVASRSHIPKSLGVATITFGLSGLICSLPHFLFGATVNANPAGDYDNVTATLEAARKQVATSGRMCDQLNNTYDFCESGAASKSDLTKAVSQERIALASFYIIVIGMAIQGFAKAPRLSFVVTFVDDNTAKANTGFYVGIITAVGVLGPACAYLMGGLFSRMYVTLQATTLTPGHRRWIGAWWLGYVVFGSLALVISLPLFWFPRKLPQNKDKTSHQEDLKIDGNSVKKALTQNGTDSNPGTHKIIATSENQHKSSIKRPNVKFMLRHSRDFLASLYRLLTNPVYVLMVISSCFNIFTVAGSVSFTPKYLERMFHLPAYKANYIMAAQTLCTSSIGSFIGGYVSKRMKMTAMKGIKFCTVLVAAGFICQVIAFFLKCDQPEVHNWP</sequence>
<protein>
    <recommendedName>
        <fullName evidence="5">Solute carrier organic anion transporter family member</fullName>
    </recommendedName>
</protein>
<dbReference type="CDD" id="cd17336">
    <property type="entry name" value="MFS_SLCO_OATP"/>
    <property type="match status" value="1"/>
</dbReference>
<keyword evidence="4" id="KW-1185">Reference proteome</keyword>
<dbReference type="GO" id="GO:0043252">
    <property type="term" value="P:sodium-independent organic anion transport"/>
    <property type="evidence" value="ECO:0007669"/>
    <property type="project" value="TreeGrafter"/>
</dbReference>
<reference evidence="3" key="1">
    <citation type="submission" date="2021-04" db="EMBL/GenBank/DDBJ databases">
        <authorList>
            <consortium name="Molecular Ecology Group"/>
        </authorList>
    </citation>
    <scope>NUCLEOTIDE SEQUENCE</scope>
</reference>
<dbReference type="GO" id="GO:0016323">
    <property type="term" value="C:basolateral plasma membrane"/>
    <property type="evidence" value="ECO:0007669"/>
    <property type="project" value="TreeGrafter"/>
</dbReference>
<dbReference type="SUPFAM" id="SSF103473">
    <property type="entry name" value="MFS general substrate transporter"/>
    <property type="match status" value="1"/>
</dbReference>
<name>A0A8S3Z8T9_9EUPU</name>
<feature type="transmembrane region" description="Helical" evidence="2">
    <location>
        <begin position="440"/>
        <end position="460"/>
    </location>
</feature>
<keyword evidence="2" id="KW-0472">Membrane</keyword>